<comment type="catalytic activity">
    <reaction evidence="7 8">
        <text>CMP + ATP = CDP + ADP</text>
        <dbReference type="Rhea" id="RHEA:11600"/>
        <dbReference type="ChEBI" id="CHEBI:30616"/>
        <dbReference type="ChEBI" id="CHEBI:58069"/>
        <dbReference type="ChEBI" id="CHEBI:60377"/>
        <dbReference type="ChEBI" id="CHEBI:456216"/>
        <dbReference type="EC" id="2.7.4.25"/>
    </reaction>
</comment>
<feature type="binding site" evidence="8">
    <location>
        <begin position="13"/>
        <end position="21"/>
    </location>
    <ligand>
        <name>ATP</name>
        <dbReference type="ChEBI" id="CHEBI:30616"/>
    </ligand>
</feature>
<dbReference type="GO" id="GO:0015949">
    <property type="term" value="P:nucleobase-containing small molecule interconversion"/>
    <property type="evidence" value="ECO:0007669"/>
    <property type="project" value="TreeGrafter"/>
</dbReference>
<dbReference type="Gene3D" id="3.40.50.300">
    <property type="entry name" value="P-loop containing nucleotide triphosphate hydrolases"/>
    <property type="match status" value="1"/>
</dbReference>
<evidence type="ECO:0000256" key="4">
    <source>
        <dbReference type="ARBA" id="ARBA00022777"/>
    </source>
</evidence>
<protein>
    <recommendedName>
        <fullName evidence="8">Cytidylate kinase</fullName>
        <shortName evidence="8">CK</shortName>
        <ecNumber evidence="8">2.7.4.25</ecNumber>
    </recommendedName>
    <alternativeName>
        <fullName evidence="8">Cytidine monophosphate kinase</fullName>
        <shortName evidence="8">CMP kinase</shortName>
    </alternativeName>
</protein>
<dbReference type="InterPro" id="IPR011994">
    <property type="entry name" value="Cytidylate_kinase_dom"/>
</dbReference>
<evidence type="ECO:0000256" key="2">
    <source>
        <dbReference type="ARBA" id="ARBA00022679"/>
    </source>
</evidence>
<dbReference type="CDD" id="cd02020">
    <property type="entry name" value="CMPK"/>
    <property type="match status" value="1"/>
</dbReference>
<evidence type="ECO:0000256" key="6">
    <source>
        <dbReference type="ARBA" id="ARBA00047615"/>
    </source>
</evidence>
<evidence type="ECO:0000313" key="10">
    <source>
        <dbReference type="EMBL" id="TXL68272.1"/>
    </source>
</evidence>
<keyword evidence="4 8" id="KW-0418">Kinase</keyword>
<keyword evidence="3 8" id="KW-0547">Nucleotide-binding</keyword>
<evidence type="ECO:0000256" key="5">
    <source>
        <dbReference type="ARBA" id="ARBA00022840"/>
    </source>
</evidence>
<dbReference type="GO" id="GO:0036431">
    <property type="term" value="F:dCMP kinase activity"/>
    <property type="evidence" value="ECO:0007669"/>
    <property type="project" value="InterPro"/>
</dbReference>
<gene>
    <name evidence="8" type="primary">cmk</name>
    <name evidence="10" type="ORF">FHP08_00840</name>
</gene>
<dbReference type="GO" id="GO:0005829">
    <property type="term" value="C:cytosol"/>
    <property type="evidence" value="ECO:0007669"/>
    <property type="project" value="TreeGrafter"/>
</dbReference>
<keyword evidence="11" id="KW-1185">Reference proteome</keyword>
<dbReference type="EC" id="2.7.4.25" evidence="8"/>
<evidence type="ECO:0000256" key="8">
    <source>
        <dbReference type="HAMAP-Rule" id="MF_00238"/>
    </source>
</evidence>
<evidence type="ECO:0000256" key="1">
    <source>
        <dbReference type="ARBA" id="ARBA00009427"/>
    </source>
</evidence>
<comment type="subcellular location">
    <subcellularLocation>
        <location evidence="8">Cytoplasm</location>
    </subcellularLocation>
</comment>
<evidence type="ECO:0000256" key="7">
    <source>
        <dbReference type="ARBA" id="ARBA00048478"/>
    </source>
</evidence>
<evidence type="ECO:0000313" key="11">
    <source>
        <dbReference type="Proteomes" id="UP000321548"/>
    </source>
</evidence>
<dbReference type="InterPro" id="IPR003136">
    <property type="entry name" value="Cytidylate_kin"/>
</dbReference>
<comment type="caution">
    <text evidence="10">The sequence shown here is derived from an EMBL/GenBank/DDBJ whole genome shotgun (WGS) entry which is preliminary data.</text>
</comment>
<keyword evidence="5 8" id="KW-0067">ATP-binding</keyword>
<comment type="similarity">
    <text evidence="1 8">Belongs to the cytidylate kinase family. Type 1 subfamily.</text>
</comment>
<organism evidence="10 11">
    <name type="scientific">Zeimonas arvi</name>
    <dbReference type="NCBI Taxonomy" id="2498847"/>
    <lineage>
        <taxon>Bacteria</taxon>
        <taxon>Pseudomonadati</taxon>
        <taxon>Pseudomonadota</taxon>
        <taxon>Betaproteobacteria</taxon>
        <taxon>Burkholderiales</taxon>
        <taxon>Burkholderiaceae</taxon>
        <taxon>Zeimonas</taxon>
    </lineage>
</organism>
<feature type="domain" description="Cytidylate kinase" evidence="9">
    <location>
        <begin position="9"/>
        <end position="227"/>
    </location>
</feature>
<sequence>MSDRAAPVIAIDGPTASGKGTVAQRVARALGWHYLDSGSLYRLAALGALRGMAGPMSLGDCAAPSPDADEAAIAAFAARLPVRFDGDRILLDGADVTDAIREEAVGNAASRIAVMPAVRAALVDRQRAFRRPPGLVADGRDMGTVIFPDAALKVFLTASARARAERRYKQLIEKGFSANLPGLLRDLEERDRRDASRAVAPLAPAEDAQVVDSTALGIDETVERVLGLWALRRGR</sequence>
<dbReference type="AlphaFoldDB" id="A0A5C8P3T4"/>
<dbReference type="PANTHER" id="PTHR21299">
    <property type="entry name" value="CYTIDYLATE KINASE/PANTOATE-BETA-ALANINE LIGASE"/>
    <property type="match status" value="1"/>
</dbReference>
<dbReference type="GO" id="GO:0006220">
    <property type="term" value="P:pyrimidine nucleotide metabolic process"/>
    <property type="evidence" value="ECO:0007669"/>
    <property type="project" value="UniProtKB-UniRule"/>
</dbReference>
<proteinExistence type="inferred from homology"/>
<keyword evidence="8" id="KW-0963">Cytoplasm</keyword>
<dbReference type="EMBL" id="VDUY01000001">
    <property type="protein sequence ID" value="TXL68272.1"/>
    <property type="molecule type" value="Genomic_DNA"/>
</dbReference>
<evidence type="ECO:0000256" key="3">
    <source>
        <dbReference type="ARBA" id="ARBA00022741"/>
    </source>
</evidence>
<dbReference type="SUPFAM" id="SSF52540">
    <property type="entry name" value="P-loop containing nucleoside triphosphate hydrolases"/>
    <property type="match status" value="1"/>
</dbReference>
<dbReference type="HAMAP" id="MF_00238">
    <property type="entry name" value="Cytidyl_kinase_type1"/>
    <property type="match status" value="1"/>
</dbReference>
<name>A0A5C8P3T4_9BURK</name>
<dbReference type="GO" id="GO:0036430">
    <property type="term" value="F:CMP kinase activity"/>
    <property type="evidence" value="ECO:0007669"/>
    <property type="project" value="RHEA"/>
</dbReference>
<dbReference type="PANTHER" id="PTHR21299:SF2">
    <property type="entry name" value="CYTIDYLATE KINASE"/>
    <property type="match status" value="1"/>
</dbReference>
<dbReference type="Pfam" id="PF02224">
    <property type="entry name" value="Cytidylate_kin"/>
    <property type="match status" value="1"/>
</dbReference>
<dbReference type="OrthoDB" id="9807434at2"/>
<dbReference type="RefSeq" id="WP_147702413.1">
    <property type="nucleotide sequence ID" value="NZ_VDUY01000001.1"/>
</dbReference>
<dbReference type="InterPro" id="IPR027417">
    <property type="entry name" value="P-loop_NTPase"/>
</dbReference>
<accession>A0A5C8P3T4</accession>
<comment type="catalytic activity">
    <reaction evidence="6 8">
        <text>dCMP + ATP = dCDP + ADP</text>
        <dbReference type="Rhea" id="RHEA:25094"/>
        <dbReference type="ChEBI" id="CHEBI:30616"/>
        <dbReference type="ChEBI" id="CHEBI:57566"/>
        <dbReference type="ChEBI" id="CHEBI:58593"/>
        <dbReference type="ChEBI" id="CHEBI:456216"/>
        <dbReference type="EC" id="2.7.4.25"/>
    </reaction>
</comment>
<dbReference type="GO" id="GO:0005524">
    <property type="term" value="F:ATP binding"/>
    <property type="evidence" value="ECO:0007669"/>
    <property type="project" value="UniProtKB-UniRule"/>
</dbReference>
<evidence type="ECO:0000259" key="9">
    <source>
        <dbReference type="Pfam" id="PF02224"/>
    </source>
</evidence>
<dbReference type="NCBIfam" id="TIGR00017">
    <property type="entry name" value="cmk"/>
    <property type="match status" value="1"/>
</dbReference>
<keyword evidence="2 8" id="KW-0808">Transferase</keyword>
<reference evidence="10 11" key="1">
    <citation type="submission" date="2019-06" db="EMBL/GenBank/DDBJ databases">
        <title>Quisquiliibacterium sp. nov., isolated from a maize field.</title>
        <authorList>
            <person name="Lin S.-Y."/>
            <person name="Tsai C.-F."/>
            <person name="Young C.-C."/>
        </authorList>
    </citation>
    <scope>NUCLEOTIDE SEQUENCE [LARGE SCALE GENOMIC DNA]</scope>
    <source>
        <strain evidence="10 11">CC-CFT501</strain>
    </source>
</reference>
<dbReference type="Proteomes" id="UP000321548">
    <property type="component" value="Unassembled WGS sequence"/>
</dbReference>